<evidence type="ECO:0000256" key="2">
    <source>
        <dbReference type="ARBA" id="ARBA00023015"/>
    </source>
</evidence>
<protein>
    <submittedName>
        <fullName evidence="6">DNA-binding response OmpR family regulator</fullName>
    </submittedName>
</protein>
<accession>A0ABU0M9R3</accession>
<comment type="caution">
    <text evidence="6">The sequence shown here is derived from an EMBL/GenBank/DDBJ whole genome shotgun (WGS) entry which is preliminary data.</text>
</comment>
<evidence type="ECO:0000313" key="6">
    <source>
        <dbReference type="EMBL" id="MDQ0517717.1"/>
    </source>
</evidence>
<proteinExistence type="predicted"/>
<dbReference type="SMART" id="SM00448">
    <property type="entry name" value="REC"/>
    <property type="match status" value="1"/>
</dbReference>
<dbReference type="PANTHER" id="PTHR44591:SF3">
    <property type="entry name" value="RESPONSE REGULATORY DOMAIN-CONTAINING PROTEIN"/>
    <property type="match status" value="1"/>
</dbReference>
<name>A0ABU0M9R3_9HYPH</name>
<dbReference type="SUPFAM" id="SSF52172">
    <property type="entry name" value="CheY-like"/>
    <property type="match status" value="1"/>
</dbReference>
<dbReference type="Gene3D" id="3.40.50.2300">
    <property type="match status" value="1"/>
</dbReference>
<evidence type="ECO:0000256" key="4">
    <source>
        <dbReference type="PROSITE-ProRule" id="PRU00169"/>
    </source>
</evidence>
<keyword evidence="1 4" id="KW-0597">Phosphoprotein</keyword>
<dbReference type="InterPro" id="IPR001789">
    <property type="entry name" value="Sig_transdc_resp-reg_receiver"/>
</dbReference>
<keyword evidence="3" id="KW-0804">Transcription</keyword>
<dbReference type="InterPro" id="IPR050595">
    <property type="entry name" value="Bact_response_regulator"/>
</dbReference>
<reference evidence="6 7" key="1">
    <citation type="submission" date="2023-07" db="EMBL/GenBank/DDBJ databases">
        <title>Genomic Encyclopedia of Type Strains, Phase IV (KMG-IV): sequencing the most valuable type-strain genomes for metagenomic binning, comparative biology and taxonomic classification.</title>
        <authorList>
            <person name="Goeker M."/>
        </authorList>
    </citation>
    <scope>NUCLEOTIDE SEQUENCE [LARGE SCALE GENOMIC DNA]</scope>
    <source>
        <strain evidence="6 7">B1-1</strain>
    </source>
</reference>
<dbReference type="EMBL" id="JAUSWJ010000001">
    <property type="protein sequence ID" value="MDQ0517717.1"/>
    <property type="molecule type" value="Genomic_DNA"/>
</dbReference>
<dbReference type="GO" id="GO:0003677">
    <property type="term" value="F:DNA binding"/>
    <property type="evidence" value="ECO:0007669"/>
    <property type="project" value="UniProtKB-KW"/>
</dbReference>
<sequence length="115" mass="11913">MKIVVCEDDFLILMNTAEMLRELGHDAEETADGRSALEALARGGVDILLTDIGLPDMSGIDLVRQARATQPRLPVIFASGLGTVEGFAGDAGIVSVNKPYTMPALAAAIASVSGA</sequence>
<dbReference type="Proteomes" id="UP001223743">
    <property type="component" value="Unassembled WGS sequence"/>
</dbReference>
<dbReference type="PANTHER" id="PTHR44591">
    <property type="entry name" value="STRESS RESPONSE REGULATOR PROTEIN 1"/>
    <property type="match status" value="1"/>
</dbReference>
<feature type="domain" description="Response regulatory" evidence="5">
    <location>
        <begin position="2"/>
        <end position="113"/>
    </location>
</feature>
<keyword evidence="7" id="KW-1185">Reference proteome</keyword>
<dbReference type="Pfam" id="PF00072">
    <property type="entry name" value="Response_reg"/>
    <property type="match status" value="1"/>
</dbReference>
<evidence type="ECO:0000313" key="7">
    <source>
        <dbReference type="Proteomes" id="UP001223743"/>
    </source>
</evidence>
<organism evidence="6 7">
    <name type="scientific">Kaistia geumhonensis</name>
    <dbReference type="NCBI Taxonomy" id="410839"/>
    <lineage>
        <taxon>Bacteria</taxon>
        <taxon>Pseudomonadati</taxon>
        <taxon>Pseudomonadota</taxon>
        <taxon>Alphaproteobacteria</taxon>
        <taxon>Hyphomicrobiales</taxon>
        <taxon>Kaistiaceae</taxon>
        <taxon>Kaistia</taxon>
    </lineage>
</organism>
<dbReference type="PROSITE" id="PS50110">
    <property type="entry name" value="RESPONSE_REGULATORY"/>
    <property type="match status" value="1"/>
</dbReference>
<evidence type="ECO:0000256" key="3">
    <source>
        <dbReference type="ARBA" id="ARBA00023163"/>
    </source>
</evidence>
<evidence type="ECO:0000259" key="5">
    <source>
        <dbReference type="PROSITE" id="PS50110"/>
    </source>
</evidence>
<dbReference type="InterPro" id="IPR011006">
    <property type="entry name" value="CheY-like_superfamily"/>
</dbReference>
<keyword evidence="6" id="KW-0238">DNA-binding</keyword>
<gene>
    <name evidence="6" type="ORF">QO015_003330</name>
</gene>
<keyword evidence="2" id="KW-0805">Transcription regulation</keyword>
<dbReference type="RefSeq" id="WP_266282851.1">
    <property type="nucleotide sequence ID" value="NZ_JAPKNF010000002.1"/>
</dbReference>
<evidence type="ECO:0000256" key="1">
    <source>
        <dbReference type="ARBA" id="ARBA00022553"/>
    </source>
</evidence>
<feature type="modified residue" description="4-aspartylphosphate" evidence="4">
    <location>
        <position position="51"/>
    </location>
</feature>